<accession>A0ACC2X5A6</accession>
<gene>
    <name evidence="1" type="ORF">QFC22_003583</name>
</gene>
<dbReference type="EMBL" id="JASBWU010000009">
    <property type="protein sequence ID" value="KAJ9119092.1"/>
    <property type="molecule type" value="Genomic_DNA"/>
</dbReference>
<organism evidence="1 2">
    <name type="scientific">Naganishia vaughanmartiniae</name>
    <dbReference type="NCBI Taxonomy" id="1424756"/>
    <lineage>
        <taxon>Eukaryota</taxon>
        <taxon>Fungi</taxon>
        <taxon>Dikarya</taxon>
        <taxon>Basidiomycota</taxon>
        <taxon>Agaricomycotina</taxon>
        <taxon>Tremellomycetes</taxon>
        <taxon>Filobasidiales</taxon>
        <taxon>Filobasidiaceae</taxon>
        <taxon>Naganishia</taxon>
    </lineage>
</organism>
<comment type="caution">
    <text evidence="1">The sequence shown here is derived from an EMBL/GenBank/DDBJ whole genome shotgun (WGS) entry which is preliminary data.</text>
</comment>
<name>A0ACC2X5A6_9TREE</name>
<keyword evidence="2" id="KW-1185">Reference proteome</keyword>
<reference evidence="1" key="1">
    <citation type="submission" date="2023-04" db="EMBL/GenBank/DDBJ databases">
        <title>Draft Genome sequencing of Naganishia species isolated from polar environments using Oxford Nanopore Technology.</title>
        <authorList>
            <person name="Leo P."/>
            <person name="Venkateswaran K."/>
        </authorList>
    </citation>
    <scope>NUCLEOTIDE SEQUENCE</scope>
    <source>
        <strain evidence="1">MNA-CCFEE 5425</strain>
    </source>
</reference>
<evidence type="ECO:0000313" key="1">
    <source>
        <dbReference type="EMBL" id="KAJ9119092.1"/>
    </source>
</evidence>
<dbReference type="Proteomes" id="UP001243375">
    <property type="component" value="Unassembled WGS sequence"/>
</dbReference>
<proteinExistence type="predicted"/>
<evidence type="ECO:0000313" key="2">
    <source>
        <dbReference type="Proteomes" id="UP001243375"/>
    </source>
</evidence>
<sequence>MLSTHREIAPTQWEYRLDRSTQPELDGILSTQDQKRISQWTACSQFPTEIHLELMKAGIIPHPYKQRNEHNVQWVGKQHWEFRAKLDVGSELSEYNVCELDFEGLDTFVKVSLNGKEILTGDNHFLPYKVPLKTENLLPSNELLLRFAPAEEFAKALEAEHGKMRAGSCNLGDPSRVYVRKMQACWRWDWGLELMTIGPDRPITLHLAKAKFVEIKTAAIVDEDLSQRQLKVDIKLKNPLDFTVSCRCVLADKLSGTIVKEETMVFGERDISNFKWKLGPEEVALWWPNGQGEQRLYRFESTLTAENGEVLDHFSRNIGFRRARLVQDPLMDQPGKTFLFEINGRRIFAGGSNWIPTDHILPIIEDSRYRALLELAVSCHPYVLPQRSVCTEVYSLRSSVQAKGNQNMIRCWGGGVYEPDIFYDLCDKLGLMVWQDFQFACGIYPAYPDFIKSVEKEAIANVKRLRHHPSLIIFCGNNEDYQQIRQWNIDESQADPLPARKIYEELLPKVVAALTDPVIAYHPGSPNKAADSEFGMPSIPDIRTVDWWLDGNGKERYSQSKLMQQHNRAGSHERRFAVYMNEMFRLTGDFATYIYHTQVLQSESMGFAYRSWRRQWKGPGKEYCAGALVWQLNDSWPVSSWAIIDYFLRPKPAYYSIKRELAPVSVGIQRTVEKNRDNDRPRQFYEYGAFQSTDATVDVWATNDTMDMIRCILEISAYDVETGWSWTSGPGDTLQLAPNSSTELRTAIPVPAPPKNEAADPCAPSGSVVIRAKLQLIRDGKVSNEEAVLASTCDWPQPYKFIDFPALAEQCGLSAKIVSGEDDANIVTLSCAKPIKCLTLGLAEWQEGDTDLDLFPGDAHSVTVKNLAGRRLKATFMGCEGGRKL</sequence>
<protein>
    <submittedName>
        <fullName evidence="1">Uncharacterized protein</fullName>
    </submittedName>
</protein>